<dbReference type="Gene3D" id="1.20.1250.20">
    <property type="entry name" value="MFS general substrate transporter like domains"/>
    <property type="match status" value="2"/>
</dbReference>
<dbReference type="Pfam" id="PF07690">
    <property type="entry name" value="MFS_1"/>
    <property type="match status" value="1"/>
</dbReference>
<dbReference type="InterPro" id="IPR020846">
    <property type="entry name" value="MFS_dom"/>
</dbReference>
<dbReference type="PROSITE" id="PS50850">
    <property type="entry name" value="MFS"/>
    <property type="match status" value="1"/>
</dbReference>
<evidence type="ECO:0000313" key="8">
    <source>
        <dbReference type="EMBL" id="KWF37729.1"/>
    </source>
</evidence>
<comment type="caution">
    <text evidence="8">The sequence shown here is derived from an EMBL/GenBank/DDBJ whole genome shotgun (WGS) entry which is preliminary data.</text>
</comment>
<accession>A0A132EMI4</accession>
<organism evidence="8 9">
    <name type="scientific">Burkholderia pseudomultivorans</name>
    <dbReference type="NCBI Taxonomy" id="1207504"/>
    <lineage>
        <taxon>Bacteria</taxon>
        <taxon>Pseudomonadati</taxon>
        <taxon>Pseudomonadota</taxon>
        <taxon>Betaproteobacteria</taxon>
        <taxon>Burkholderiales</taxon>
        <taxon>Burkholderiaceae</taxon>
        <taxon>Burkholderia</taxon>
        <taxon>Burkholderia cepacia complex</taxon>
    </lineage>
</organism>
<name>A0A132EMI4_9BURK</name>
<proteinExistence type="predicted"/>
<feature type="transmembrane region" description="Helical" evidence="6">
    <location>
        <begin position="185"/>
        <end position="208"/>
    </location>
</feature>
<dbReference type="CDD" id="cd17319">
    <property type="entry name" value="MFS_ExuT_GudP_like"/>
    <property type="match status" value="1"/>
</dbReference>
<evidence type="ECO:0000256" key="6">
    <source>
        <dbReference type="SAM" id="Phobius"/>
    </source>
</evidence>
<dbReference type="InterPro" id="IPR011701">
    <property type="entry name" value="MFS"/>
</dbReference>
<dbReference type="GO" id="GO:0016020">
    <property type="term" value="C:membrane"/>
    <property type="evidence" value="ECO:0007669"/>
    <property type="project" value="UniProtKB-SubCell"/>
</dbReference>
<dbReference type="PANTHER" id="PTHR43791:SF36">
    <property type="entry name" value="TRANSPORTER, PUTATIVE (AFU_ORTHOLOGUE AFUA_6G08340)-RELATED"/>
    <property type="match status" value="1"/>
</dbReference>
<feature type="transmembrane region" description="Helical" evidence="6">
    <location>
        <begin position="29"/>
        <end position="49"/>
    </location>
</feature>
<gene>
    <name evidence="8" type="ORF">WT56_03255</name>
</gene>
<feature type="transmembrane region" description="Helical" evidence="6">
    <location>
        <begin position="286"/>
        <end position="308"/>
    </location>
</feature>
<evidence type="ECO:0000256" key="3">
    <source>
        <dbReference type="ARBA" id="ARBA00022692"/>
    </source>
</evidence>
<protein>
    <submittedName>
        <fullName evidence="8">MFS transporter</fullName>
    </submittedName>
</protein>
<dbReference type="AlphaFoldDB" id="A0A132EMI4"/>
<feature type="transmembrane region" description="Helical" evidence="6">
    <location>
        <begin position="150"/>
        <end position="173"/>
    </location>
</feature>
<evidence type="ECO:0000259" key="7">
    <source>
        <dbReference type="PROSITE" id="PS50850"/>
    </source>
</evidence>
<comment type="subcellular location">
    <subcellularLocation>
        <location evidence="1">Membrane</location>
        <topology evidence="1">Multi-pass membrane protein</topology>
    </subcellularLocation>
</comment>
<keyword evidence="4 6" id="KW-1133">Transmembrane helix</keyword>
<dbReference type="Proteomes" id="UP000062912">
    <property type="component" value="Unassembled WGS sequence"/>
</dbReference>
<keyword evidence="2" id="KW-0813">Transport</keyword>
<evidence type="ECO:0000256" key="5">
    <source>
        <dbReference type="ARBA" id="ARBA00023136"/>
    </source>
</evidence>
<feature type="domain" description="Major facilitator superfamily (MFS) profile" evidence="7">
    <location>
        <begin position="26"/>
        <end position="434"/>
    </location>
</feature>
<reference evidence="8 9" key="1">
    <citation type="submission" date="2015-11" db="EMBL/GenBank/DDBJ databases">
        <title>Expanding the genomic diversity of Burkholderia species for the development of highly accurate diagnostics.</title>
        <authorList>
            <person name="Sahl J."/>
            <person name="Keim P."/>
            <person name="Wagner D."/>
        </authorList>
    </citation>
    <scope>NUCLEOTIDE SEQUENCE [LARGE SCALE GENOMIC DNA]</scope>
    <source>
        <strain evidence="8 9">MSMB368WGS</strain>
    </source>
</reference>
<keyword evidence="3 6" id="KW-0812">Transmembrane</keyword>
<dbReference type="FunFam" id="1.20.1250.20:FF:000018">
    <property type="entry name" value="MFS transporter permease"/>
    <property type="match status" value="1"/>
</dbReference>
<dbReference type="EMBL" id="LPJR01000001">
    <property type="protein sequence ID" value="KWF37729.1"/>
    <property type="molecule type" value="Genomic_DNA"/>
</dbReference>
<sequence length="434" mass="46812">MSDISARSAALPDKHAAVYRKITRRIVPLLFVSYVVAFLDRINIGFAQLQMKQDLGFTDAIYGLGAGIFFIGYVLFEVPSNLLLAKIGARRTFSRIMLCWGAVSMGMMCVSTPWQFYVLRFMLGAFEAGFFPGLVLYLTYWYPAARRATVVSWFFAGVAFAGLIGGMLSGWIMKDMAGIAGLRGWQWMFVIEGAPAVLLGLVCFFRLVDSPAQVAWLDDDEKRTVAAALADERAALPAQAPHSLAAALRQPLVYLFSFVYFTLAAGSFAISFWVPTLIKELGVTDVLSVGLYSAIPYGIGAIGIVAIARRSDRLMERRRHFAVCAIGAGVALAALTLRLPSLPLMLAILSVAVVCVYAAMPVFWAIPPAYLSGAAAAGGIAFISSVGQIGGFASPYAIGLIKSHFGSLDHGWHLMSVLLCAGGAAMYATLRPRR</sequence>
<feature type="transmembrane region" description="Helical" evidence="6">
    <location>
        <begin position="252"/>
        <end position="274"/>
    </location>
</feature>
<evidence type="ECO:0000256" key="2">
    <source>
        <dbReference type="ARBA" id="ARBA00022448"/>
    </source>
</evidence>
<evidence type="ECO:0000256" key="4">
    <source>
        <dbReference type="ARBA" id="ARBA00022989"/>
    </source>
</evidence>
<feature type="transmembrane region" description="Helical" evidence="6">
    <location>
        <begin position="122"/>
        <end position="143"/>
    </location>
</feature>
<dbReference type="RefSeq" id="WP_060237090.1">
    <property type="nucleotide sequence ID" value="NZ_LPJR01000001.1"/>
</dbReference>
<feature type="transmembrane region" description="Helical" evidence="6">
    <location>
        <begin position="61"/>
        <end position="84"/>
    </location>
</feature>
<dbReference type="PANTHER" id="PTHR43791">
    <property type="entry name" value="PERMEASE-RELATED"/>
    <property type="match status" value="1"/>
</dbReference>
<dbReference type="SUPFAM" id="SSF103473">
    <property type="entry name" value="MFS general substrate transporter"/>
    <property type="match status" value="1"/>
</dbReference>
<feature type="transmembrane region" description="Helical" evidence="6">
    <location>
        <begin position="320"/>
        <end position="339"/>
    </location>
</feature>
<feature type="transmembrane region" description="Helical" evidence="6">
    <location>
        <begin position="373"/>
        <end position="398"/>
    </location>
</feature>
<keyword evidence="5 6" id="KW-0472">Membrane</keyword>
<evidence type="ECO:0000313" key="9">
    <source>
        <dbReference type="Proteomes" id="UP000062912"/>
    </source>
</evidence>
<feature type="transmembrane region" description="Helical" evidence="6">
    <location>
        <begin position="96"/>
        <end position="116"/>
    </location>
</feature>
<dbReference type="OrthoDB" id="5441967at2"/>
<evidence type="ECO:0000256" key="1">
    <source>
        <dbReference type="ARBA" id="ARBA00004141"/>
    </source>
</evidence>
<dbReference type="GO" id="GO:0022857">
    <property type="term" value="F:transmembrane transporter activity"/>
    <property type="evidence" value="ECO:0007669"/>
    <property type="project" value="InterPro"/>
</dbReference>
<feature type="transmembrane region" description="Helical" evidence="6">
    <location>
        <begin position="410"/>
        <end position="430"/>
    </location>
</feature>
<dbReference type="InterPro" id="IPR036259">
    <property type="entry name" value="MFS_trans_sf"/>
</dbReference>
<feature type="transmembrane region" description="Helical" evidence="6">
    <location>
        <begin position="345"/>
        <end position="366"/>
    </location>
</feature>